<name>A0A8E0S8E6_9TREM</name>
<dbReference type="InterPro" id="IPR015940">
    <property type="entry name" value="UBA"/>
</dbReference>
<dbReference type="Proteomes" id="UP000728185">
    <property type="component" value="Unassembled WGS sequence"/>
</dbReference>
<evidence type="ECO:0000313" key="3">
    <source>
        <dbReference type="EMBL" id="KAA0199733.1"/>
    </source>
</evidence>
<sequence>FADLQAEKSQAFDESVAKLVALGYPVALAASTLKICKGDYQASLDRLLASSVLEITVGGSRVVPSRGGSNTGSRGRGTRRSGKYRGRGGYDPDEEDDPRFDPAAAAAAAGLPSRPSTGLTRLEDLISCNFSKPSTNQNQTQPGSSTVGLTQKRIRLPVGCPILAQNMTGVYEEAVMLGQLSTVGTGSNGGDKVVLVVYKREHEGRMEEEEELVPLSLIRTLNKERVRITGFLFRTTNFITLDMVPNAPIERARVYNMGASNSGYSDSSPFSNDVGNVGFGSDSQRGFRGGRRGSGYRGARSRGSSGPGGGRGRGTRRVFRGGPRS</sequence>
<dbReference type="OrthoDB" id="434939at2759"/>
<reference evidence="3" key="1">
    <citation type="submission" date="2019-05" db="EMBL/GenBank/DDBJ databases">
        <title>Annotation for the trematode Fasciolopsis buski.</title>
        <authorList>
            <person name="Choi Y.-J."/>
        </authorList>
    </citation>
    <scope>NUCLEOTIDE SEQUENCE</scope>
    <source>
        <strain evidence="3">HT</strain>
        <tissue evidence="3">Whole worm</tissue>
    </source>
</reference>
<feature type="domain" description="UBA" evidence="2">
    <location>
        <begin position="11"/>
        <end position="50"/>
    </location>
</feature>
<evidence type="ECO:0000313" key="4">
    <source>
        <dbReference type="Proteomes" id="UP000728185"/>
    </source>
</evidence>
<proteinExistence type="predicted"/>
<dbReference type="InterPro" id="IPR009060">
    <property type="entry name" value="UBA-like_sf"/>
</dbReference>
<organism evidence="3 4">
    <name type="scientific">Fasciolopsis buskii</name>
    <dbReference type="NCBI Taxonomy" id="27845"/>
    <lineage>
        <taxon>Eukaryota</taxon>
        <taxon>Metazoa</taxon>
        <taxon>Spiralia</taxon>
        <taxon>Lophotrochozoa</taxon>
        <taxon>Platyhelminthes</taxon>
        <taxon>Trematoda</taxon>
        <taxon>Digenea</taxon>
        <taxon>Plagiorchiida</taxon>
        <taxon>Echinostomata</taxon>
        <taxon>Echinostomatoidea</taxon>
        <taxon>Fasciolidae</taxon>
        <taxon>Fasciolopsis</taxon>
    </lineage>
</organism>
<dbReference type="SUPFAM" id="SSF46934">
    <property type="entry name" value="UBA-like"/>
    <property type="match status" value="1"/>
</dbReference>
<protein>
    <recommendedName>
        <fullName evidence="2">UBA domain-containing protein</fullName>
    </recommendedName>
</protein>
<feature type="compositionally biased region" description="Basic residues" evidence="1">
    <location>
        <begin position="76"/>
        <end position="86"/>
    </location>
</feature>
<evidence type="ECO:0000259" key="2">
    <source>
        <dbReference type="PROSITE" id="PS50030"/>
    </source>
</evidence>
<feature type="region of interest" description="Disordered" evidence="1">
    <location>
        <begin position="60"/>
        <end position="100"/>
    </location>
</feature>
<dbReference type="PROSITE" id="PS50030">
    <property type="entry name" value="UBA"/>
    <property type="match status" value="1"/>
</dbReference>
<feature type="non-terminal residue" evidence="3">
    <location>
        <position position="325"/>
    </location>
</feature>
<dbReference type="EMBL" id="LUCM01000954">
    <property type="protein sequence ID" value="KAA0199733.1"/>
    <property type="molecule type" value="Genomic_DNA"/>
</dbReference>
<evidence type="ECO:0000256" key="1">
    <source>
        <dbReference type="SAM" id="MobiDB-lite"/>
    </source>
</evidence>
<keyword evidence="4" id="KW-1185">Reference proteome</keyword>
<feature type="region of interest" description="Disordered" evidence="1">
    <location>
        <begin position="275"/>
        <end position="325"/>
    </location>
</feature>
<comment type="caution">
    <text evidence="3">The sequence shown here is derived from an EMBL/GenBank/DDBJ whole genome shotgun (WGS) entry which is preliminary data.</text>
</comment>
<accession>A0A8E0S8E6</accession>
<gene>
    <name evidence="3" type="ORF">FBUS_11241</name>
</gene>
<dbReference type="AlphaFoldDB" id="A0A8E0S8E6"/>
<feature type="compositionally biased region" description="Low complexity" evidence="1">
    <location>
        <begin position="60"/>
        <end position="73"/>
    </location>
</feature>